<dbReference type="CDD" id="cd10936">
    <property type="entry name" value="CE4_DAC2"/>
    <property type="match status" value="1"/>
</dbReference>
<name>A0ABY6DCQ5_9RHOB</name>
<dbReference type="Pfam" id="PF04748">
    <property type="entry name" value="Polysacc_deac_2"/>
    <property type="match status" value="1"/>
</dbReference>
<accession>A0ABY6DCQ5</accession>
<dbReference type="RefSeq" id="WP_263048367.1">
    <property type="nucleotide sequence ID" value="NZ_CP106738.1"/>
</dbReference>
<proteinExistence type="predicted"/>
<evidence type="ECO:0000256" key="1">
    <source>
        <dbReference type="SAM" id="MobiDB-lite"/>
    </source>
</evidence>
<feature type="region of interest" description="Disordered" evidence="1">
    <location>
        <begin position="121"/>
        <end position="187"/>
    </location>
</feature>
<evidence type="ECO:0000313" key="2">
    <source>
        <dbReference type="EMBL" id="UXX83916.1"/>
    </source>
</evidence>
<reference evidence="2" key="1">
    <citation type="submission" date="2022-10" db="EMBL/GenBank/DDBJ databases">
        <title>Roseovarius pelagicus sp. nov., isolated from Arctic seawater.</title>
        <authorList>
            <person name="Hong Y.W."/>
            <person name="Hwang C.Y."/>
        </authorList>
    </citation>
    <scope>NUCLEOTIDE SEQUENCE</scope>
    <source>
        <strain evidence="2">HL-MP18</strain>
    </source>
</reference>
<dbReference type="SUPFAM" id="SSF88713">
    <property type="entry name" value="Glycoside hydrolase/deacetylase"/>
    <property type="match status" value="1"/>
</dbReference>
<organism evidence="2 3">
    <name type="scientific">Roseovarius pelagicus</name>
    <dbReference type="NCBI Taxonomy" id="2980108"/>
    <lineage>
        <taxon>Bacteria</taxon>
        <taxon>Pseudomonadati</taxon>
        <taxon>Pseudomonadota</taxon>
        <taxon>Alphaproteobacteria</taxon>
        <taxon>Rhodobacterales</taxon>
        <taxon>Roseobacteraceae</taxon>
        <taxon>Roseovarius</taxon>
    </lineage>
</organism>
<keyword evidence="3" id="KW-1185">Reference proteome</keyword>
<protein>
    <submittedName>
        <fullName evidence="2">Divergent polysaccharide deacetylase family protein</fullName>
    </submittedName>
</protein>
<dbReference type="Proteomes" id="UP001064087">
    <property type="component" value="Chromosome"/>
</dbReference>
<sequence length="467" mass="48160">MAHGFFGGIIVGTMVSGLGLGVASVITEIPARTAPEAAALEVPAGSEFNQSREDEPVAMTSEPDTVPLVEGAPEVSTSAPDDLSVIEDADMQPAAVPQTGEAQANLSAPQVATDDNTVNFGQDDTAVLPSPQSAAPDAPGSEEELSISVDPAQPMQPAVDAESAAFPKEEADAPQVSAIPDTTESPETDVDIEAMVKPEVTAPSGTIGDLATGIATNRLPSVTDAPAEAETASDISARPDSARRAIDAHATPFDNPDGKPLMAIVLIDDGSSPIGLEALSNFPYPLSFAVDAAWDGATAAMKRYRDAGFEVLVMVNLPPGAQASDTEIAMQTVLNAVPEAVAVLEGTDSGLQSGRAAAEQLAPILLESGHGLVLFPNGLDTARKLIEREGVPTGSVFRDFDSKGQNATVIRRFLDQAAFKAGRGQGEVIMLGRLQADTISALLLWGLQDRANSVAIAPVSAVLTQEQ</sequence>
<dbReference type="Gene3D" id="3.20.20.370">
    <property type="entry name" value="Glycoside hydrolase/deacetylase"/>
    <property type="match status" value="1"/>
</dbReference>
<evidence type="ECO:0000313" key="3">
    <source>
        <dbReference type="Proteomes" id="UP001064087"/>
    </source>
</evidence>
<dbReference type="EMBL" id="CP106738">
    <property type="protein sequence ID" value="UXX83916.1"/>
    <property type="molecule type" value="Genomic_DNA"/>
</dbReference>
<dbReference type="InterPro" id="IPR011330">
    <property type="entry name" value="Glyco_hydro/deAcase_b/a-brl"/>
</dbReference>
<dbReference type="InterPro" id="IPR006837">
    <property type="entry name" value="Divergent_DAC"/>
</dbReference>
<gene>
    <name evidence="2" type="ORF">N7U68_04455</name>
</gene>
<feature type="region of interest" description="Disordered" evidence="1">
    <location>
        <begin position="42"/>
        <end position="79"/>
    </location>
</feature>